<comment type="caution">
    <text evidence="2">The sequence shown here is derived from an EMBL/GenBank/DDBJ whole genome shotgun (WGS) entry which is preliminary data.</text>
</comment>
<dbReference type="EMBL" id="JADNRY010000436">
    <property type="protein sequence ID" value="KAF9056735.1"/>
    <property type="molecule type" value="Genomic_DNA"/>
</dbReference>
<reference evidence="2" key="1">
    <citation type="submission" date="2020-11" db="EMBL/GenBank/DDBJ databases">
        <authorList>
            <consortium name="DOE Joint Genome Institute"/>
            <person name="Ahrendt S."/>
            <person name="Riley R."/>
            <person name="Andreopoulos W."/>
            <person name="Labutti K."/>
            <person name="Pangilinan J."/>
            <person name="Ruiz-Duenas F.J."/>
            <person name="Barrasa J.M."/>
            <person name="Sanchez-Garcia M."/>
            <person name="Camarero S."/>
            <person name="Miyauchi S."/>
            <person name="Serrano A."/>
            <person name="Linde D."/>
            <person name="Babiker R."/>
            <person name="Drula E."/>
            <person name="Ayuso-Fernandez I."/>
            <person name="Pacheco R."/>
            <person name="Padilla G."/>
            <person name="Ferreira P."/>
            <person name="Barriuso J."/>
            <person name="Kellner H."/>
            <person name="Castanera R."/>
            <person name="Alfaro M."/>
            <person name="Ramirez L."/>
            <person name="Pisabarro A.G."/>
            <person name="Kuo A."/>
            <person name="Tritt A."/>
            <person name="Lipzen A."/>
            <person name="He G."/>
            <person name="Yan M."/>
            <person name="Ng V."/>
            <person name="Cullen D."/>
            <person name="Martin F."/>
            <person name="Rosso M.-N."/>
            <person name="Henrissat B."/>
            <person name="Hibbett D."/>
            <person name="Martinez A.T."/>
            <person name="Grigoriev I.V."/>
        </authorList>
    </citation>
    <scope>NUCLEOTIDE SEQUENCE</scope>
    <source>
        <strain evidence="2">AH 40177</strain>
    </source>
</reference>
<accession>A0A9P5P4D1</accession>
<evidence type="ECO:0000313" key="2">
    <source>
        <dbReference type="EMBL" id="KAF9056735.1"/>
    </source>
</evidence>
<dbReference type="AlphaFoldDB" id="A0A9P5P4D1"/>
<name>A0A9P5P4D1_9AGAR</name>
<feature type="region of interest" description="Disordered" evidence="1">
    <location>
        <begin position="308"/>
        <end position="366"/>
    </location>
</feature>
<evidence type="ECO:0000256" key="1">
    <source>
        <dbReference type="SAM" id="MobiDB-lite"/>
    </source>
</evidence>
<organism evidence="2 3">
    <name type="scientific">Rhodocollybia butyracea</name>
    <dbReference type="NCBI Taxonomy" id="206335"/>
    <lineage>
        <taxon>Eukaryota</taxon>
        <taxon>Fungi</taxon>
        <taxon>Dikarya</taxon>
        <taxon>Basidiomycota</taxon>
        <taxon>Agaricomycotina</taxon>
        <taxon>Agaricomycetes</taxon>
        <taxon>Agaricomycetidae</taxon>
        <taxon>Agaricales</taxon>
        <taxon>Marasmiineae</taxon>
        <taxon>Omphalotaceae</taxon>
        <taxon>Rhodocollybia</taxon>
    </lineage>
</organism>
<proteinExistence type="predicted"/>
<gene>
    <name evidence="2" type="ORF">BDP27DRAFT_640182</name>
</gene>
<feature type="region of interest" description="Disordered" evidence="1">
    <location>
        <begin position="22"/>
        <end position="54"/>
    </location>
</feature>
<feature type="compositionally biased region" description="Polar residues" evidence="1">
    <location>
        <begin position="22"/>
        <end position="39"/>
    </location>
</feature>
<feature type="compositionally biased region" description="Low complexity" evidence="1">
    <location>
        <begin position="315"/>
        <end position="336"/>
    </location>
</feature>
<dbReference type="OrthoDB" id="2982958at2759"/>
<protein>
    <submittedName>
        <fullName evidence="2">Uncharacterized protein</fullName>
    </submittedName>
</protein>
<feature type="region of interest" description="Disordered" evidence="1">
    <location>
        <begin position="218"/>
        <end position="239"/>
    </location>
</feature>
<sequence length="366" mass="41837">MQTQKQQPQLEASLEECTNLQRSRTRQYSYDGTAYSPSGSRRHQRYSQQEQALSTSFQTHVSTEHLSISPETQLRFLHQATSFLAIQAAESRQRSETLVSKGSENINLERDREARVQRWKEERRFERIQDEVRRLEAVIANEGTDIQETRFEKNLVRFLQTSTCRVRARPRSSSTYNVELDHCCRRMTLADVSPMRTRSWSVTAAFMESLRIRQPKHRKPLVSSLQSTPEDNPFSKPRYPPIVSPMSTYAELYSGTAIIFSNDETQFNPDVQNIIVEMPDYAKDLFSGFDSVALALELELDERPLESSLISTKNPSPFSQSPPSSTNHSRYSSVPASPSPSPSHPRSRPASSPSSLRIRDRFSALN</sequence>
<feature type="compositionally biased region" description="Basic and acidic residues" evidence="1">
    <location>
        <begin position="357"/>
        <end position="366"/>
    </location>
</feature>
<dbReference type="Proteomes" id="UP000772434">
    <property type="component" value="Unassembled WGS sequence"/>
</dbReference>
<keyword evidence="3" id="KW-1185">Reference proteome</keyword>
<evidence type="ECO:0000313" key="3">
    <source>
        <dbReference type="Proteomes" id="UP000772434"/>
    </source>
</evidence>